<dbReference type="InterPro" id="IPR036291">
    <property type="entry name" value="NAD(P)-bd_dom_sf"/>
</dbReference>
<evidence type="ECO:0000313" key="4">
    <source>
        <dbReference type="Proteomes" id="UP000235786"/>
    </source>
</evidence>
<evidence type="ECO:0000256" key="1">
    <source>
        <dbReference type="ARBA" id="ARBA00006484"/>
    </source>
</evidence>
<proteinExistence type="inferred from homology"/>
<dbReference type="PANTHER" id="PTHR24320:SF154">
    <property type="entry name" value="OXIDOREDUCTASE, SHORT-CHAIN DEHYDROGENASE_REDUCTASE FAMILY (AFU_ORTHOLOGUE AFUA_2G04560)"/>
    <property type="match status" value="1"/>
</dbReference>
<dbReference type="PANTHER" id="PTHR24320">
    <property type="entry name" value="RETINOL DEHYDROGENASE"/>
    <property type="match status" value="1"/>
</dbReference>
<dbReference type="InterPro" id="IPR002347">
    <property type="entry name" value="SDR_fam"/>
</dbReference>
<gene>
    <name evidence="3" type="ORF">L207DRAFT_439802</name>
</gene>
<dbReference type="SUPFAM" id="SSF51735">
    <property type="entry name" value="NAD(P)-binding Rossmann-fold domains"/>
    <property type="match status" value="1"/>
</dbReference>
<dbReference type="STRING" id="1149755.A0A2J6R334"/>
<dbReference type="GO" id="GO:0016491">
    <property type="term" value="F:oxidoreductase activity"/>
    <property type="evidence" value="ECO:0007669"/>
    <property type="project" value="UniProtKB-KW"/>
</dbReference>
<evidence type="ECO:0000256" key="2">
    <source>
        <dbReference type="ARBA" id="ARBA00023002"/>
    </source>
</evidence>
<dbReference type="Pfam" id="PF00106">
    <property type="entry name" value="adh_short"/>
    <property type="match status" value="1"/>
</dbReference>
<reference evidence="3 4" key="1">
    <citation type="submission" date="2016-04" db="EMBL/GenBank/DDBJ databases">
        <title>A degradative enzymes factory behind the ericoid mycorrhizal symbiosis.</title>
        <authorList>
            <consortium name="DOE Joint Genome Institute"/>
            <person name="Martino E."/>
            <person name="Morin E."/>
            <person name="Grelet G."/>
            <person name="Kuo A."/>
            <person name="Kohler A."/>
            <person name="Daghino S."/>
            <person name="Barry K."/>
            <person name="Choi C."/>
            <person name="Cichocki N."/>
            <person name="Clum A."/>
            <person name="Copeland A."/>
            <person name="Hainaut M."/>
            <person name="Haridas S."/>
            <person name="Labutti K."/>
            <person name="Lindquist E."/>
            <person name="Lipzen A."/>
            <person name="Khouja H.-R."/>
            <person name="Murat C."/>
            <person name="Ohm R."/>
            <person name="Olson A."/>
            <person name="Spatafora J."/>
            <person name="Veneault-Fourrey C."/>
            <person name="Henrissat B."/>
            <person name="Grigoriev I."/>
            <person name="Martin F."/>
            <person name="Perotto S."/>
        </authorList>
    </citation>
    <scope>NUCLEOTIDE SEQUENCE [LARGE SCALE GENOMIC DNA]</scope>
    <source>
        <strain evidence="3 4">F</strain>
    </source>
</reference>
<comment type="similarity">
    <text evidence="1">Belongs to the short-chain dehydrogenases/reductases (SDR) family.</text>
</comment>
<keyword evidence="2" id="KW-0560">Oxidoreductase</keyword>
<dbReference type="AlphaFoldDB" id="A0A2J6R334"/>
<evidence type="ECO:0000313" key="3">
    <source>
        <dbReference type="EMBL" id="PMD32905.1"/>
    </source>
</evidence>
<dbReference type="Gene3D" id="3.40.50.720">
    <property type="entry name" value="NAD(P)-binding Rossmann-like Domain"/>
    <property type="match status" value="1"/>
</dbReference>
<keyword evidence="4" id="KW-1185">Reference proteome</keyword>
<name>A0A2J6R334_HYAVF</name>
<dbReference type="Proteomes" id="UP000235786">
    <property type="component" value="Unassembled WGS sequence"/>
</dbReference>
<dbReference type="EMBL" id="KZ613957">
    <property type="protein sequence ID" value="PMD32905.1"/>
    <property type="molecule type" value="Genomic_DNA"/>
</dbReference>
<accession>A0A2J6R334</accession>
<protein>
    <submittedName>
        <fullName evidence="3">NAD(P)-binding protein</fullName>
    </submittedName>
</protein>
<sequence>MKFAYNPEKDVPDLDGKVILLTGGTAGVGKETVLELAKHNPKHVYFTGRNTETAEAVITACKSASSNITFIPCDQTSLNSVSQTAKLVLEKSGNQLDILICNAGVMAVPPGVSKDGYEIQFAINHLAHALLIKLCLPALLKAAEEKGDARIVSVTSLGFKAAPKEGIIFKYLKTSQENLGWTAKFVLYGQSKLANVLYASHLAKLYPKLTVTSIHPGLIFGTNLTHQMGWFEKTLIKVVNLSLPRITMKEGAYNTLWAATSTDKNLKSGGVYEPVGKVVEGTKQSEDESLEQALWEWTEKELAAYS</sequence>
<organism evidence="3 4">
    <name type="scientific">Hyaloscypha variabilis (strain UAMH 11265 / GT02V1 / F)</name>
    <name type="common">Meliniomyces variabilis</name>
    <dbReference type="NCBI Taxonomy" id="1149755"/>
    <lineage>
        <taxon>Eukaryota</taxon>
        <taxon>Fungi</taxon>
        <taxon>Dikarya</taxon>
        <taxon>Ascomycota</taxon>
        <taxon>Pezizomycotina</taxon>
        <taxon>Leotiomycetes</taxon>
        <taxon>Helotiales</taxon>
        <taxon>Hyaloscyphaceae</taxon>
        <taxon>Hyaloscypha</taxon>
        <taxon>Hyaloscypha variabilis</taxon>
    </lineage>
</organism>
<dbReference type="OrthoDB" id="191139at2759"/>
<dbReference type="PRINTS" id="PR00081">
    <property type="entry name" value="GDHRDH"/>
</dbReference>